<dbReference type="OMA" id="NTHINPI"/>
<dbReference type="SUPFAM" id="SSF53098">
    <property type="entry name" value="Ribonuclease H-like"/>
    <property type="match status" value="1"/>
</dbReference>
<dbReference type="Proteomes" id="UP000596661">
    <property type="component" value="Unassembled WGS sequence"/>
</dbReference>
<evidence type="ECO:0008006" key="5">
    <source>
        <dbReference type="Google" id="ProtNLM"/>
    </source>
</evidence>
<proteinExistence type="predicted"/>
<dbReference type="InterPro" id="IPR026960">
    <property type="entry name" value="RVT-Znf"/>
</dbReference>
<name>A0A803QR72_CANSA</name>
<accession>A0A803QR72</accession>
<dbReference type="InterPro" id="IPR002156">
    <property type="entry name" value="RNaseH_domain"/>
</dbReference>
<feature type="domain" description="RNase H type-1" evidence="1">
    <location>
        <begin position="178"/>
        <end position="298"/>
    </location>
</feature>
<dbReference type="EnsemblPlants" id="evm.model.10.967">
    <property type="protein sequence ID" value="cds.evm.model.10.967"/>
    <property type="gene ID" value="evm.TU.10.967"/>
</dbReference>
<dbReference type="Gramene" id="evm.model.10.967">
    <property type="protein sequence ID" value="cds.evm.model.10.967"/>
    <property type="gene ID" value="evm.TU.10.967"/>
</dbReference>
<sequence length="327" mass="36335">MRQADENSLYLGLPSTLGRNKSAVLGYLKDRVRKRLQGREAKILSRAGKEILIKTVAQSLTNYAVSVFLLPIEIAQETDQLLWRLEKSGIYTLWALRIPPKVKNLIWRAGTQCLPTMCQLLTKRVTVTAVCPVCGLEEESIIHCLVTCHVIEVSWPGFRAGDGAEHLICPPENSVKINVDAALFEDGARAGVGVVARDNKGLFIEGFTKIFNEALDPTLVEAMGVREALSWLKEKMWQRVLIETDCLTVVQALCSQVKMISLFGNVINECKNVLKELRNVSICFVKRLANMVAHSLARVSILFPDHIFSLGDVPTELLSYLVAEFAG</sequence>
<feature type="domain" description="Reverse transcriptase zinc-binding" evidence="2">
    <location>
        <begin position="92"/>
        <end position="155"/>
    </location>
</feature>
<evidence type="ECO:0000259" key="2">
    <source>
        <dbReference type="Pfam" id="PF13966"/>
    </source>
</evidence>
<evidence type="ECO:0000259" key="1">
    <source>
        <dbReference type="Pfam" id="PF13456"/>
    </source>
</evidence>
<dbReference type="CDD" id="cd06222">
    <property type="entry name" value="RNase_H_like"/>
    <property type="match status" value="1"/>
</dbReference>
<dbReference type="EMBL" id="UZAU01000814">
    <property type="status" value="NOT_ANNOTATED_CDS"/>
    <property type="molecule type" value="Genomic_DNA"/>
</dbReference>
<evidence type="ECO:0000313" key="3">
    <source>
        <dbReference type="EnsemblPlants" id="cds.evm.model.10.967"/>
    </source>
</evidence>
<dbReference type="Gene3D" id="3.30.420.10">
    <property type="entry name" value="Ribonuclease H-like superfamily/Ribonuclease H"/>
    <property type="match status" value="1"/>
</dbReference>
<dbReference type="PANTHER" id="PTHR47074:SF11">
    <property type="entry name" value="REVERSE TRANSCRIPTASE-LIKE PROTEIN"/>
    <property type="match status" value="1"/>
</dbReference>
<dbReference type="PANTHER" id="PTHR47074">
    <property type="entry name" value="BNAC02G40300D PROTEIN"/>
    <property type="match status" value="1"/>
</dbReference>
<dbReference type="InterPro" id="IPR036397">
    <property type="entry name" value="RNaseH_sf"/>
</dbReference>
<reference evidence="3" key="1">
    <citation type="submission" date="2021-03" db="UniProtKB">
        <authorList>
            <consortium name="EnsemblPlants"/>
        </authorList>
    </citation>
    <scope>IDENTIFICATION</scope>
</reference>
<evidence type="ECO:0000313" key="4">
    <source>
        <dbReference type="Proteomes" id="UP000596661"/>
    </source>
</evidence>
<dbReference type="InterPro" id="IPR052929">
    <property type="entry name" value="RNase_H-like_EbsB-rel"/>
</dbReference>
<dbReference type="InterPro" id="IPR012337">
    <property type="entry name" value="RNaseH-like_sf"/>
</dbReference>
<protein>
    <recommendedName>
        <fullName evidence="5">RNase H type-1 domain-containing protein</fullName>
    </recommendedName>
</protein>
<dbReference type="InterPro" id="IPR044730">
    <property type="entry name" value="RNase_H-like_dom_plant"/>
</dbReference>
<dbReference type="AlphaFoldDB" id="A0A803QR72"/>
<dbReference type="Pfam" id="PF13966">
    <property type="entry name" value="zf-RVT"/>
    <property type="match status" value="1"/>
</dbReference>
<dbReference type="GO" id="GO:0004523">
    <property type="term" value="F:RNA-DNA hybrid ribonuclease activity"/>
    <property type="evidence" value="ECO:0007669"/>
    <property type="project" value="InterPro"/>
</dbReference>
<organism evidence="3 4">
    <name type="scientific">Cannabis sativa</name>
    <name type="common">Hemp</name>
    <name type="synonym">Marijuana</name>
    <dbReference type="NCBI Taxonomy" id="3483"/>
    <lineage>
        <taxon>Eukaryota</taxon>
        <taxon>Viridiplantae</taxon>
        <taxon>Streptophyta</taxon>
        <taxon>Embryophyta</taxon>
        <taxon>Tracheophyta</taxon>
        <taxon>Spermatophyta</taxon>
        <taxon>Magnoliopsida</taxon>
        <taxon>eudicotyledons</taxon>
        <taxon>Gunneridae</taxon>
        <taxon>Pentapetalae</taxon>
        <taxon>rosids</taxon>
        <taxon>fabids</taxon>
        <taxon>Rosales</taxon>
        <taxon>Cannabaceae</taxon>
        <taxon>Cannabis</taxon>
    </lineage>
</organism>
<keyword evidence="4" id="KW-1185">Reference proteome</keyword>
<dbReference type="GO" id="GO:0003676">
    <property type="term" value="F:nucleic acid binding"/>
    <property type="evidence" value="ECO:0007669"/>
    <property type="project" value="InterPro"/>
</dbReference>
<dbReference type="Pfam" id="PF13456">
    <property type="entry name" value="RVT_3"/>
    <property type="match status" value="1"/>
</dbReference>